<dbReference type="Proteomes" id="UP000182192">
    <property type="component" value="Unassembled WGS sequence"/>
</dbReference>
<feature type="region of interest" description="Disordered" evidence="2">
    <location>
        <begin position="1"/>
        <end position="206"/>
    </location>
</feature>
<evidence type="ECO:0000256" key="2">
    <source>
        <dbReference type="SAM" id="MobiDB-lite"/>
    </source>
</evidence>
<evidence type="ECO:0000313" key="5">
    <source>
        <dbReference type="EMBL" id="SFC09888.1"/>
    </source>
</evidence>
<comment type="similarity">
    <text evidence="1">Belongs to the LytR/CpsA/Psr (LCP) family.</text>
</comment>
<sequence>MDRDEKFRRPADPYEEEYQRQLEEISRIAGDTGGEVDLSMGSADDVFASEYQRYGTPPQMEGQPYSEEYMDRQYAQARTGNGNRQPSRSGAPRTRREDNGGVQYSRPQTKPQYGAESPRQNYPEDDMRGRNTARGGNDGQRRRPTRGADGERTGANRSRERREERPAQRRDRNSGQPAKRKAERREKPRASEELRFGTRNGGKVSVHKTRHPVRSFFRTLITLLLVLFIGLNALLYYYITLVNRRGRGERSFTSGSMDSKSVTNILLIGSDTRSEKENGRTDSMILMSVNKDKKTITMTSFMRDMYVEIKGRRTGGEDIDVWDKLNSAYVYGGAELLMDTIEYNFDISVDDYVYVDFFAFIDIVDSIGGLEIDITDEEAAGLEDPLGEQNKYLKQPEDTDCLDHGGKLLLNGNQTLAYARLRYVGNADFQRTERQREVISKIIAKVKSSDPLTINRFAKSVCSNLSTNMSRAEMMLSAYKAIFSVNYQMKTLRIPAEGNYSFGMHGDQSTLDIDIEACRELLRSEIYGG</sequence>
<dbReference type="OrthoDB" id="27330at2"/>
<organism evidence="5 6">
    <name type="scientific">Ruminococcus albus</name>
    <dbReference type="NCBI Taxonomy" id="1264"/>
    <lineage>
        <taxon>Bacteria</taxon>
        <taxon>Bacillati</taxon>
        <taxon>Bacillota</taxon>
        <taxon>Clostridia</taxon>
        <taxon>Eubacteriales</taxon>
        <taxon>Oscillospiraceae</taxon>
        <taxon>Ruminococcus</taxon>
    </lineage>
</organism>
<proteinExistence type="inferred from homology"/>
<accession>A0A1I1GJ37</accession>
<protein>
    <submittedName>
        <fullName evidence="5">Transcriptional attenuator, LytR family</fullName>
    </submittedName>
</protein>
<evidence type="ECO:0000256" key="1">
    <source>
        <dbReference type="ARBA" id="ARBA00006068"/>
    </source>
</evidence>
<gene>
    <name evidence="5" type="ORF">SAMN02910406_01144</name>
</gene>
<dbReference type="RefSeq" id="WP_074960597.1">
    <property type="nucleotide sequence ID" value="NZ_FOKQ01000007.1"/>
</dbReference>
<dbReference type="InterPro" id="IPR050922">
    <property type="entry name" value="LytR/CpsA/Psr_CW_biosynth"/>
</dbReference>
<feature type="compositionally biased region" description="Polar residues" evidence="2">
    <location>
        <begin position="76"/>
        <end position="88"/>
    </location>
</feature>
<feature type="compositionally biased region" description="Basic and acidic residues" evidence="2">
    <location>
        <begin position="183"/>
        <end position="196"/>
    </location>
</feature>
<dbReference type="Gene3D" id="3.40.630.190">
    <property type="entry name" value="LCP protein"/>
    <property type="match status" value="1"/>
</dbReference>
<keyword evidence="3" id="KW-0472">Membrane</keyword>
<dbReference type="PANTHER" id="PTHR33392:SF6">
    <property type="entry name" value="POLYISOPRENYL-TEICHOIC ACID--PEPTIDOGLYCAN TEICHOIC ACID TRANSFERASE TAGU"/>
    <property type="match status" value="1"/>
</dbReference>
<dbReference type="NCBIfam" id="TIGR00350">
    <property type="entry name" value="lytR_cpsA_psr"/>
    <property type="match status" value="1"/>
</dbReference>
<reference evidence="5 6" key="1">
    <citation type="submission" date="2016-10" db="EMBL/GenBank/DDBJ databases">
        <authorList>
            <person name="de Groot N.N."/>
        </authorList>
    </citation>
    <scope>NUCLEOTIDE SEQUENCE [LARGE SCALE GENOMIC DNA]</scope>
    <source>
        <strain evidence="5 6">AR67</strain>
    </source>
</reference>
<dbReference type="EMBL" id="FOKQ01000007">
    <property type="protein sequence ID" value="SFC09888.1"/>
    <property type="molecule type" value="Genomic_DNA"/>
</dbReference>
<keyword evidence="3" id="KW-1133">Transmembrane helix</keyword>
<evidence type="ECO:0000313" key="6">
    <source>
        <dbReference type="Proteomes" id="UP000182192"/>
    </source>
</evidence>
<evidence type="ECO:0000259" key="4">
    <source>
        <dbReference type="Pfam" id="PF03816"/>
    </source>
</evidence>
<feature type="compositionally biased region" description="Basic and acidic residues" evidence="2">
    <location>
        <begin position="1"/>
        <end position="26"/>
    </location>
</feature>
<name>A0A1I1GJ37_RUMAL</name>
<evidence type="ECO:0000256" key="3">
    <source>
        <dbReference type="SAM" id="Phobius"/>
    </source>
</evidence>
<dbReference type="Pfam" id="PF03816">
    <property type="entry name" value="LytR_cpsA_psr"/>
    <property type="match status" value="1"/>
</dbReference>
<feature type="domain" description="Cell envelope-related transcriptional attenuator" evidence="4">
    <location>
        <begin position="280"/>
        <end position="447"/>
    </location>
</feature>
<dbReference type="AlphaFoldDB" id="A0A1I1GJ37"/>
<feature type="transmembrane region" description="Helical" evidence="3">
    <location>
        <begin position="216"/>
        <end position="239"/>
    </location>
</feature>
<feature type="compositionally biased region" description="Basic and acidic residues" evidence="2">
    <location>
        <begin position="146"/>
        <end position="173"/>
    </location>
</feature>
<dbReference type="PANTHER" id="PTHR33392">
    <property type="entry name" value="POLYISOPRENYL-TEICHOIC ACID--PEPTIDOGLYCAN TEICHOIC ACID TRANSFERASE TAGU"/>
    <property type="match status" value="1"/>
</dbReference>
<keyword evidence="3" id="KW-0812">Transmembrane</keyword>
<dbReference type="InterPro" id="IPR004474">
    <property type="entry name" value="LytR_CpsA_psr"/>
</dbReference>